<keyword evidence="5 11" id="KW-0418">Kinase</keyword>
<dbReference type="CDD" id="cd14014">
    <property type="entry name" value="STKc_PknB_like"/>
    <property type="match status" value="1"/>
</dbReference>
<keyword evidence="2" id="KW-0723">Serine/threonine-protein kinase</keyword>
<feature type="region of interest" description="Disordered" evidence="8">
    <location>
        <begin position="728"/>
        <end position="794"/>
    </location>
</feature>
<organism evidence="11 12">
    <name type="scientific">Sphaerisporangium aureirubrum</name>
    <dbReference type="NCBI Taxonomy" id="1544736"/>
    <lineage>
        <taxon>Bacteria</taxon>
        <taxon>Bacillati</taxon>
        <taxon>Actinomycetota</taxon>
        <taxon>Actinomycetes</taxon>
        <taxon>Streptosporangiales</taxon>
        <taxon>Streptosporangiaceae</taxon>
        <taxon>Sphaerisporangium</taxon>
    </lineage>
</organism>
<evidence type="ECO:0000259" key="10">
    <source>
        <dbReference type="PROSITE" id="PS50011"/>
    </source>
</evidence>
<evidence type="ECO:0000256" key="7">
    <source>
        <dbReference type="PROSITE-ProRule" id="PRU10141"/>
    </source>
</evidence>
<dbReference type="PRINTS" id="PR01217">
    <property type="entry name" value="PRICHEXTENSN"/>
</dbReference>
<dbReference type="EMBL" id="JBHSRF010000042">
    <property type="protein sequence ID" value="MFC6084407.1"/>
    <property type="molecule type" value="Genomic_DNA"/>
</dbReference>
<evidence type="ECO:0000256" key="8">
    <source>
        <dbReference type="SAM" id="MobiDB-lite"/>
    </source>
</evidence>
<dbReference type="PROSITE" id="PS00107">
    <property type="entry name" value="PROTEIN_KINASE_ATP"/>
    <property type="match status" value="1"/>
</dbReference>
<proteinExistence type="predicted"/>
<dbReference type="PROSITE" id="PS00108">
    <property type="entry name" value="PROTEIN_KINASE_ST"/>
    <property type="match status" value="1"/>
</dbReference>
<evidence type="ECO:0000256" key="9">
    <source>
        <dbReference type="SAM" id="Phobius"/>
    </source>
</evidence>
<keyword evidence="9" id="KW-1133">Transmembrane helix</keyword>
<dbReference type="SUPFAM" id="SSF56112">
    <property type="entry name" value="Protein kinase-like (PK-like)"/>
    <property type="match status" value="1"/>
</dbReference>
<feature type="transmembrane region" description="Helical" evidence="9">
    <location>
        <begin position="314"/>
        <end position="332"/>
    </location>
</feature>
<dbReference type="InterPro" id="IPR017441">
    <property type="entry name" value="Protein_kinase_ATP_BS"/>
</dbReference>
<evidence type="ECO:0000256" key="6">
    <source>
        <dbReference type="ARBA" id="ARBA00022840"/>
    </source>
</evidence>
<dbReference type="InterPro" id="IPR011009">
    <property type="entry name" value="Kinase-like_dom_sf"/>
</dbReference>
<keyword evidence="12" id="KW-1185">Reference proteome</keyword>
<dbReference type="EC" id="2.7.11.1" evidence="1"/>
<evidence type="ECO:0000256" key="3">
    <source>
        <dbReference type="ARBA" id="ARBA00022679"/>
    </source>
</evidence>
<evidence type="ECO:0000256" key="4">
    <source>
        <dbReference type="ARBA" id="ARBA00022741"/>
    </source>
</evidence>
<feature type="compositionally biased region" description="Low complexity" evidence="8">
    <location>
        <begin position="361"/>
        <end position="422"/>
    </location>
</feature>
<keyword evidence="9" id="KW-0472">Membrane</keyword>
<sequence length="794" mass="82087">MNAWSVPGYREERLLGSGGSGRVVLATYEETGAHVAIKYLSDDLRTDPRFLAAFREEARTMVEIDNPNIVRFYEYVESPLGAAIVMELVDGVALRRVLHEHGSTSPEAALVVLKGSLMGLAAAHASGVVHRDYKPENVLVQADGVSKLADFGIATPAGVPGMSAGTPTYMAPEQWNGGPATPATDVYAATCVFFECLTGRKPFRAENTAALRHQHLNGPIPVDAAPGSVRSLLTRGLAKNPVDRPTTARAFVAELETAALAAYGPEWEQRGRRHLAELAALLALGFPLAQPAPSTSTSLARTVLKHPAKYASRILAGAGIVAAGVIIALLAVNRDTPVQGVSLATSPKPTVRAAVQPPVDTTPTAGPSPSSEPSGTEPSTEITPTASGGPATAPPSATSTPTPTSGSTTNPTPTPTPTTTSPTPTPTPTPTPLRVSGLAVAGFDGNAATVRLRATTGQNVTLTARFAQGPSRGDLNPASTRTVVLAGATAYTRVVDGGFTAPACGTSVFRRVSVSTAPQSSDGSAAKTVEVKGPACPPPAVENLAVNWNGRSAAINVRAAGTGPVRVAVEFTRQDGEGAARVVDRASRTLTGETTYAFSVSGDLGEVACGKAATFGVRVTTDKPATNGTVVKETRVSGPKCAPPTVAITSWNGTTLTVRVTSATRDAVALSAAFTQAVTSGERTTTREASRSASLSGATSYTRSFSVRFPTPSCGYVDTRRVTARVSSDLGTAADSASFVRRGPACPDPDPEPTEEPTDEPTDEPTEQPTPTRTPTSRPEGDGPILTLELRLKL</sequence>
<reference evidence="12" key="1">
    <citation type="journal article" date="2019" name="Int. J. Syst. Evol. Microbiol.">
        <title>The Global Catalogue of Microorganisms (GCM) 10K type strain sequencing project: providing services to taxonomists for standard genome sequencing and annotation.</title>
        <authorList>
            <consortium name="The Broad Institute Genomics Platform"/>
            <consortium name="The Broad Institute Genome Sequencing Center for Infectious Disease"/>
            <person name="Wu L."/>
            <person name="Ma J."/>
        </authorList>
    </citation>
    <scope>NUCLEOTIDE SEQUENCE [LARGE SCALE GENOMIC DNA]</scope>
    <source>
        <strain evidence="12">JCM 30346</strain>
    </source>
</reference>
<evidence type="ECO:0000256" key="5">
    <source>
        <dbReference type="ARBA" id="ARBA00022777"/>
    </source>
</evidence>
<dbReference type="PANTHER" id="PTHR43289:SF6">
    <property type="entry name" value="SERINE_THREONINE-PROTEIN KINASE NEKL-3"/>
    <property type="match status" value="1"/>
</dbReference>
<feature type="compositionally biased region" description="Low complexity" evidence="8">
    <location>
        <begin position="767"/>
        <end position="778"/>
    </location>
</feature>
<keyword evidence="4 7" id="KW-0547">Nucleotide-binding</keyword>
<dbReference type="InterPro" id="IPR008271">
    <property type="entry name" value="Ser/Thr_kinase_AS"/>
</dbReference>
<dbReference type="Pfam" id="PF00069">
    <property type="entry name" value="Pkinase"/>
    <property type="match status" value="1"/>
</dbReference>
<feature type="region of interest" description="Disordered" evidence="8">
    <location>
        <begin position="677"/>
        <end position="697"/>
    </location>
</feature>
<dbReference type="PROSITE" id="PS50011">
    <property type="entry name" value="PROTEIN_KINASE_DOM"/>
    <property type="match status" value="1"/>
</dbReference>
<protein>
    <recommendedName>
        <fullName evidence="1">non-specific serine/threonine protein kinase</fullName>
        <ecNumber evidence="1">2.7.11.1</ecNumber>
    </recommendedName>
</protein>
<evidence type="ECO:0000313" key="11">
    <source>
        <dbReference type="EMBL" id="MFC6084407.1"/>
    </source>
</evidence>
<evidence type="ECO:0000256" key="2">
    <source>
        <dbReference type="ARBA" id="ARBA00022527"/>
    </source>
</evidence>
<dbReference type="InterPro" id="IPR000719">
    <property type="entry name" value="Prot_kinase_dom"/>
</dbReference>
<evidence type="ECO:0000313" key="12">
    <source>
        <dbReference type="Proteomes" id="UP001596137"/>
    </source>
</evidence>
<dbReference type="GO" id="GO:0016301">
    <property type="term" value="F:kinase activity"/>
    <property type="evidence" value="ECO:0007669"/>
    <property type="project" value="UniProtKB-KW"/>
</dbReference>
<feature type="binding site" evidence="7">
    <location>
        <position position="38"/>
    </location>
    <ligand>
        <name>ATP</name>
        <dbReference type="ChEBI" id="CHEBI:30616"/>
    </ligand>
</feature>
<comment type="caution">
    <text evidence="11">The sequence shown here is derived from an EMBL/GenBank/DDBJ whole genome shotgun (WGS) entry which is preliminary data.</text>
</comment>
<keyword evidence="9" id="KW-0812">Transmembrane</keyword>
<dbReference type="Gene3D" id="1.10.510.10">
    <property type="entry name" value="Transferase(Phosphotransferase) domain 1"/>
    <property type="match status" value="1"/>
</dbReference>
<dbReference type="Proteomes" id="UP001596137">
    <property type="component" value="Unassembled WGS sequence"/>
</dbReference>
<feature type="region of interest" description="Disordered" evidence="8">
    <location>
        <begin position="342"/>
        <end position="436"/>
    </location>
</feature>
<feature type="domain" description="Protein kinase" evidence="10">
    <location>
        <begin position="9"/>
        <end position="260"/>
    </location>
</feature>
<evidence type="ECO:0000256" key="1">
    <source>
        <dbReference type="ARBA" id="ARBA00012513"/>
    </source>
</evidence>
<name>A0ABW1NNS0_9ACTN</name>
<keyword evidence="3" id="KW-0808">Transferase</keyword>
<keyword evidence="6 7" id="KW-0067">ATP-binding</keyword>
<dbReference type="PANTHER" id="PTHR43289">
    <property type="entry name" value="MITOGEN-ACTIVATED PROTEIN KINASE KINASE KINASE 20-RELATED"/>
    <property type="match status" value="1"/>
</dbReference>
<accession>A0ABW1NNS0</accession>
<dbReference type="RefSeq" id="WP_380757431.1">
    <property type="nucleotide sequence ID" value="NZ_JBHSRF010000042.1"/>
</dbReference>
<feature type="compositionally biased region" description="Acidic residues" evidence="8">
    <location>
        <begin position="749"/>
        <end position="766"/>
    </location>
</feature>
<gene>
    <name evidence="11" type="ORF">ACFP1K_24840</name>
</gene>